<dbReference type="Proteomes" id="UP000237481">
    <property type="component" value="Unassembled WGS sequence"/>
</dbReference>
<dbReference type="OrthoDB" id="9932926at2759"/>
<dbReference type="PANTHER" id="PTHR48209:SF2">
    <property type="entry name" value="FI24008P1"/>
    <property type="match status" value="1"/>
</dbReference>
<organism evidence="2 3">
    <name type="scientific">Tolypocladium paradoxum</name>
    <dbReference type="NCBI Taxonomy" id="94208"/>
    <lineage>
        <taxon>Eukaryota</taxon>
        <taxon>Fungi</taxon>
        <taxon>Dikarya</taxon>
        <taxon>Ascomycota</taxon>
        <taxon>Pezizomycotina</taxon>
        <taxon>Sordariomycetes</taxon>
        <taxon>Hypocreomycetidae</taxon>
        <taxon>Hypocreales</taxon>
        <taxon>Ophiocordycipitaceae</taxon>
        <taxon>Tolypocladium</taxon>
    </lineage>
</organism>
<feature type="compositionally biased region" description="Basic and acidic residues" evidence="1">
    <location>
        <begin position="289"/>
        <end position="328"/>
    </location>
</feature>
<evidence type="ECO:0000313" key="2">
    <source>
        <dbReference type="EMBL" id="POR34525.1"/>
    </source>
</evidence>
<gene>
    <name evidence="2" type="ORF">TPAR_05242</name>
</gene>
<dbReference type="AlphaFoldDB" id="A0A2S4KWE6"/>
<sequence length="377" mass="41431">MTTFSTDPALYIFTSLTAGSSHIVTATSRLETILRANRVPFKAVDIATDEKARMLWGRRAGTDEGGRLRKLPGLVQEGLVLGDLVEIEDWNEYGELKQHVKIYYDEHTIPSIHDKAPEAPKPKQKPVAKPAPAPAPAPAPPAPPAPEPKASSSKAKTENKETAKAEAAQATTVLPMRSVADEAAQKAKDLRLKSLREKVHGNKTESDAAPAEPSTPKKTAAAEEEEKLETKLSSSYSKAAGLQSPTSGTWKDASQADPAAREPVQSPTSGRWRPRSGDMSARVASASEVEIKKKQSETVKEEPEMEKKEERKEEAETKVEKKTGKKEESEEEDESDEEDDEDEDEDDEDDEEEDEEEDEDEDEEDEKTKKKTVAASK</sequence>
<feature type="compositionally biased region" description="Basic and acidic residues" evidence="1">
    <location>
        <begin position="155"/>
        <end position="164"/>
    </location>
</feature>
<evidence type="ECO:0008006" key="4">
    <source>
        <dbReference type="Google" id="ProtNLM"/>
    </source>
</evidence>
<dbReference type="Gene3D" id="3.40.30.10">
    <property type="entry name" value="Glutaredoxin"/>
    <property type="match status" value="1"/>
</dbReference>
<feature type="compositionally biased region" description="Basic and acidic residues" evidence="1">
    <location>
        <begin position="179"/>
        <end position="206"/>
    </location>
</feature>
<name>A0A2S4KWE6_9HYPO</name>
<reference evidence="2 3" key="1">
    <citation type="submission" date="2018-01" db="EMBL/GenBank/DDBJ databases">
        <title>Harnessing the power of phylogenomics to disentangle the directionality and signatures of interkingdom host jumping in the parasitic fungal genus Tolypocladium.</title>
        <authorList>
            <person name="Quandt C.A."/>
            <person name="Patterson W."/>
            <person name="Spatafora J.W."/>
        </authorList>
    </citation>
    <scope>NUCLEOTIDE SEQUENCE [LARGE SCALE GENOMIC DNA]</scope>
    <source>
        <strain evidence="2 3">NRBC 100945</strain>
    </source>
</reference>
<dbReference type="InterPro" id="IPR036249">
    <property type="entry name" value="Thioredoxin-like_sf"/>
</dbReference>
<dbReference type="STRING" id="94208.A0A2S4KWE6"/>
<dbReference type="EMBL" id="PKSG01000515">
    <property type="protein sequence ID" value="POR34525.1"/>
    <property type="molecule type" value="Genomic_DNA"/>
</dbReference>
<evidence type="ECO:0000256" key="1">
    <source>
        <dbReference type="SAM" id="MobiDB-lite"/>
    </source>
</evidence>
<comment type="caution">
    <text evidence="2">The sequence shown here is derived from an EMBL/GenBank/DDBJ whole genome shotgun (WGS) entry which is preliminary data.</text>
</comment>
<feature type="compositionally biased region" description="Basic and acidic residues" evidence="1">
    <location>
        <begin position="112"/>
        <end position="121"/>
    </location>
</feature>
<feature type="region of interest" description="Disordered" evidence="1">
    <location>
        <begin position="112"/>
        <end position="377"/>
    </location>
</feature>
<feature type="compositionally biased region" description="Pro residues" evidence="1">
    <location>
        <begin position="129"/>
        <end position="147"/>
    </location>
</feature>
<evidence type="ECO:0000313" key="3">
    <source>
        <dbReference type="Proteomes" id="UP000237481"/>
    </source>
</evidence>
<feature type="compositionally biased region" description="Acidic residues" evidence="1">
    <location>
        <begin position="329"/>
        <end position="365"/>
    </location>
</feature>
<keyword evidence="3" id="KW-1185">Reference proteome</keyword>
<protein>
    <recommendedName>
        <fullName evidence="4">Thioredoxin-like protein</fullName>
    </recommendedName>
</protein>
<proteinExistence type="predicted"/>
<dbReference type="PANTHER" id="PTHR48209">
    <property type="entry name" value="AGL056WP"/>
    <property type="match status" value="1"/>
</dbReference>
<dbReference type="SUPFAM" id="SSF52833">
    <property type="entry name" value="Thioredoxin-like"/>
    <property type="match status" value="1"/>
</dbReference>
<accession>A0A2S4KWE6</accession>